<gene>
    <name evidence="19" type="ORF">JRQ81_005191</name>
</gene>
<evidence type="ECO:0000256" key="1">
    <source>
        <dbReference type="ARBA" id="ARBA00004427"/>
    </source>
</evidence>
<reference evidence="19" key="1">
    <citation type="journal article" date="2023" name="DNA Res.">
        <title>Chromosome-level genome assembly of Phrynocephalus forsythii using third-generation DNA sequencing and Hi-C analysis.</title>
        <authorList>
            <person name="Qi Y."/>
            <person name="Zhao W."/>
            <person name="Zhao Y."/>
            <person name="Niu C."/>
            <person name="Cao S."/>
            <person name="Zhang Y."/>
        </authorList>
    </citation>
    <scope>NUCLEOTIDE SEQUENCE</scope>
    <source>
        <tissue evidence="19">Muscle</tissue>
    </source>
</reference>
<accession>A0A9Q1AVQ7</accession>
<evidence type="ECO:0000256" key="3">
    <source>
        <dbReference type="ARBA" id="ARBA00009198"/>
    </source>
</evidence>
<dbReference type="GO" id="GO:0001659">
    <property type="term" value="P:temperature homeostasis"/>
    <property type="evidence" value="ECO:0007669"/>
    <property type="project" value="TreeGrafter"/>
</dbReference>
<dbReference type="GO" id="GO:0051971">
    <property type="term" value="P:positive regulation of transmission of nerve impulse"/>
    <property type="evidence" value="ECO:0007669"/>
    <property type="project" value="TreeGrafter"/>
</dbReference>
<dbReference type="GO" id="GO:0031410">
    <property type="term" value="C:cytoplasmic vesicle"/>
    <property type="evidence" value="ECO:0007669"/>
    <property type="project" value="UniProtKB-SubCell"/>
</dbReference>
<protein>
    <recommendedName>
        <fullName evidence="12">Hypocretin neuropeptide precursor</fullName>
    </recommendedName>
    <alternativeName>
        <fullName evidence="16">Hypocretin</fullName>
    </alternativeName>
    <alternativeName>
        <fullName evidence="13">Orexin precursor</fullName>
    </alternativeName>
    <alternativeName>
        <fullName evidence="15">Prepro-orexin</fullName>
    </alternativeName>
    <alternativeName>
        <fullName evidence="14">Preprohypocretin</fullName>
    </alternativeName>
</protein>
<evidence type="ECO:0000256" key="11">
    <source>
        <dbReference type="ARBA" id="ARBA00034103"/>
    </source>
</evidence>
<comment type="subcellular location">
    <subcellularLocation>
        <location evidence="2">Cytoplasmic vesicle</location>
    </subcellularLocation>
    <subcellularLocation>
        <location evidence="1">Rough endoplasmic reticulum</location>
    </subcellularLocation>
    <subcellularLocation>
        <location evidence="11">Synapse</location>
    </subcellularLocation>
</comment>
<evidence type="ECO:0000256" key="2">
    <source>
        <dbReference type="ARBA" id="ARBA00004541"/>
    </source>
</evidence>
<evidence type="ECO:0000256" key="13">
    <source>
        <dbReference type="ARBA" id="ARBA00034351"/>
    </source>
</evidence>
<dbReference type="EMBL" id="JAPFRF010000012">
    <property type="protein sequence ID" value="KAJ7313631.1"/>
    <property type="molecule type" value="Genomic_DNA"/>
</dbReference>
<dbReference type="GO" id="GO:0042594">
    <property type="term" value="P:response to starvation"/>
    <property type="evidence" value="ECO:0007669"/>
    <property type="project" value="TreeGrafter"/>
</dbReference>
<dbReference type="GO" id="GO:0007218">
    <property type="term" value="P:neuropeptide signaling pathway"/>
    <property type="evidence" value="ECO:0007669"/>
    <property type="project" value="UniProtKB-KW"/>
</dbReference>
<comment type="function">
    <text evidence="17">Binds to orexin receptors HCRTR1/OX1R and HCRTR2/OX2R with a high affinity. Stimulates food intake. Modulates pituitary luteinizing hormone secretion in an ovarian steroid-dependent manner.</text>
</comment>
<evidence type="ECO:0000256" key="17">
    <source>
        <dbReference type="ARBA" id="ARBA00045659"/>
    </source>
</evidence>
<keyword evidence="8" id="KW-0873">Pyrrolidone carboxylic acid</keyword>
<evidence type="ECO:0000313" key="19">
    <source>
        <dbReference type="EMBL" id="KAJ7313631.1"/>
    </source>
</evidence>
<evidence type="ECO:0000256" key="7">
    <source>
        <dbReference type="ARBA" id="ARBA00023157"/>
    </source>
</evidence>
<dbReference type="OrthoDB" id="9379045at2759"/>
<keyword evidence="6" id="KW-0770">Synapse</keyword>
<dbReference type="GO" id="GO:0005791">
    <property type="term" value="C:rough endoplasmic reticulum"/>
    <property type="evidence" value="ECO:0007669"/>
    <property type="project" value="UniProtKB-SubCell"/>
</dbReference>
<dbReference type="GO" id="GO:0042755">
    <property type="term" value="P:eating behavior"/>
    <property type="evidence" value="ECO:0007669"/>
    <property type="project" value="TreeGrafter"/>
</dbReference>
<dbReference type="GO" id="GO:0005184">
    <property type="term" value="F:neuropeptide hormone activity"/>
    <property type="evidence" value="ECO:0007669"/>
    <property type="project" value="TreeGrafter"/>
</dbReference>
<comment type="caution">
    <text evidence="19">The sequence shown here is derived from an EMBL/GenBank/DDBJ whole genome shotgun (WGS) entry which is preliminary data.</text>
</comment>
<dbReference type="PANTHER" id="PTHR15173:SF2">
    <property type="entry name" value="HYPOCRETIN NEUROPEPTIDE PRECURSOR"/>
    <property type="match status" value="1"/>
</dbReference>
<dbReference type="Pfam" id="PF02072">
    <property type="entry name" value="Orexin"/>
    <property type="match status" value="1"/>
</dbReference>
<dbReference type="AlphaFoldDB" id="A0A9Q1AVQ7"/>
<evidence type="ECO:0000256" key="6">
    <source>
        <dbReference type="ARBA" id="ARBA00023018"/>
    </source>
</evidence>
<evidence type="ECO:0000256" key="10">
    <source>
        <dbReference type="ARBA" id="ARBA00023329"/>
    </source>
</evidence>
<evidence type="ECO:0000256" key="4">
    <source>
        <dbReference type="ARBA" id="ARBA00022815"/>
    </source>
</evidence>
<dbReference type="GO" id="GO:0046928">
    <property type="term" value="P:regulation of neurotransmitter secretion"/>
    <property type="evidence" value="ECO:0007669"/>
    <property type="project" value="TreeGrafter"/>
</dbReference>
<keyword evidence="5" id="KW-0256">Endoplasmic reticulum</keyword>
<evidence type="ECO:0000256" key="5">
    <source>
        <dbReference type="ARBA" id="ARBA00022824"/>
    </source>
</evidence>
<dbReference type="GO" id="GO:0048471">
    <property type="term" value="C:perinuclear region of cytoplasm"/>
    <property type="evidence" value="ECO:0007669"/>
    <property type="project" value="TreeGrafter"/>
</dbReference>
<evidence type="ECO:0000256" key="15">
    <source>
        <dbReference type="ARBA" id="ARBA00034367"/>
    </source>
</evidence>
<dbReference type="GO" id="GO:0045202">
    <property type="term" value="C:synapse"/>
    <property type="evidence" value="ECO:0007669"/>
    <property type="project" value="UniProtKB-SubCell"/>
</dbReference>
<keyword evidence="7" id="KW-1015">Disulfide bond</keyword>
<evidence type="ECO:0000256" key="18">
    <source>
        <dbReference type="ARBA" id="ARBA00046224"/>
    </source>
</evidence>
<keyword evidence="10" id="KW-0968">Cytoplasmic vesicle</keyword>
<dbReference type="GO" id="GO:0030431">
    <property type="term" value="P:sleep"/>
    <property type="evidence" value="ECO:0007669"/>
    <property type="project" value="TreeGrafter"/>
</dbReference>
<dbReference type="PANTHER" id="PTHR15173">
    <property type="entry name" value="OREXIN"/>
    <property type="match status" value="1"/>
</dbReference>
<evidence type="ECO:0000256" key="16">
    <source>
        <dbReference type="ARBA" id="ARBA00034371"/>
    </source>
</evidence>
<keyword evidence="20" id="KW-1185">Reference proteome</keyword>
<evidence type="ECO:0000256" key="14">
    <source>
        <dbReference type="ARBA" id="ARBA00034354"/>
    </source>
</evidence>
<name>A0A9Q1AVQ7_9SAUR</name>
<evidence type="ECO:0000256" key="9">
    <source>
        <dbReference type="ARBA" id="ARBA00023320"/>
    </source>
</evidence>
<keyword evidence="4" id="KW-0027">Amidation</keyword>
<organism evidence="19 20">
    <name type="scientific">Phrynocephalus forsythii</name>
    <dbReference type="NCBI Taxonomy" id="171643"/>
    <lineage>
        <taxon>Eukaryota</taxon>
        <taxon>Metazoa</taxon>
        <taxon>Chordata</taxon>
        <taxon>Craniata</taxon>
        <taxon>Vertebrata</taxon>
        <taxon>Euteleostomi</taxon>
        <taxon>Lepidosauria</taxon>
        <taxon>Squamata</taxon>
        <taxon>Bifurcata</taxon>
        <taxon>Unidentata</taxon>
        <taxon>Episquamata</taxon>
        <taxon>Toxicofera</taxon>
        <taxon>Iguania</taxon>
        <taxon>Acrodonta</taxon>
        <taxon>Agamidae</taxon>
        <taxon>Agaminae</taxon>
        <taxon>Phrynocephalus</taxon>
    </lineage>
</organism>
<evidence type="ECO:0000313" key="20">
    <source>
        <dbReference type="Proteomes" id="UP001142489"/>
    </source>
</evidence>
<dbReference type="GO" id="GO:0031772">
    <property type="term" value="F:type 2 orexin receptor binding"/>
    <property type="evidence" value="ECO:0007669"/>
    <property type="project" value="TreeGrafter"/>
</dbReference>
<dbReference type="InterPro" id="IPR001704">
    <property type="entry name" value="Orexin"/>
</dbReference>
<dbReference type="Proteomes" id="UP001142489">
    <property type="component" value="Unassembled WGS sequence"/>
</dbReference>
<keyword evidence="9" id="KW-0527">Neuropeptide</keyword>
<sequence length="199" mass="21183">MDGLMEGWRDEACNFSKLHLPGPSVSTVGTQEGHDTRPPVALKTPKLMEIHIMKVRRVVFLFLFFSLCSLSGAKPAVPECCRQKSCSCRLFELLRGMGNHATGILTLGKRGSAAATRAFQSQLDRLSHSSGKPAAGILAVAKQAGRELVVEPMENVPNSTTHHTPVVYAAGPNPAGGCLVSLEKDSLPGPKTGAVYAAY</sequence>
<comment type="function">
    <text evidence="18">Binds to orexin receptor HCRTR2/OX2R only. Stimulates food intake. Modulates pituitary luteinizing hormone secretion in an ovarian steroid-dependent manner.</text>
</comment>
<comment type="similarity">
    <text evidence="3">Belongs to the orexin family.</text>
</comment>
<dbReference type="PRINTS" id="PR01091">
    <property type="entry name" value="OREXINPP"/>
</dbReference>
<evidence type="ECO:0000256" key="12">
    <source>
        <dbReference type="ARBA" id="ARBA00034336"/>
    </source>
</evidence>
<dbReference type="GO" id="GO:0031771">
    <property type="term" value="F:type 1 orexin receptor binding"/>
    <property type="evidence" value="ECO:0007669"/>
    <property type="project" value="TreeGrafter"/>
</dbReference>
<evidence type="ECO:0000256" key="8">
    <source>
        <dbReference type="ARBA" id="ARBA00023283"/>
    </source>
</evidence>
<proteinExistence type="inferred from homology"/>